<evidence type="ECO:0000313" key="1">
    <source>
        <dbReference type="EMBL" id="MBB2925631.1"/>
    </source>
</evidence>
<comment type="caution">
    <text evidence="1">The sequence shown here is derived from an EMBL/GenBank/DDBJ whole genome shotgun (WGS) entry which is preliminary data.</text>
</comment>
<organism evidence="1 2">
    <name type="scientific">Paraburkholderia silvatlantica</name>
    <dbReference type="NCBI Taxonomy" id="321895"/>
    <lineage>
        <taxon>Bacteria</taxon>
        <taxon>Pseudomonadati</taxon>
        <taxon>Pseudomonadota</taxon>
        <taxon>Betaproteobacteria</taxon>
        <taxon>Burkholderiales</taxon>
        <taxon>Burkholderiaceae</taxon>
        <taxon>Paraburkholderia</taxon>
    </lineage>
</organism>
<evidence type="ECO:0008006" key="3">
    <source>
        <dbReference type="Google" id="ProtNLM"/>
    </source>
</evidence>
<name>A0ABR6FDY1_9BURK</name>
<reference evidence="1 2" key="1">
    <citation type="submission" date="2020-08" db="EMBL/GenBank/DDBJ databases">
        <title>Genomic Encyclopedia of Type Strains, Phase IV (KMG-V): Genome sequencing to study the core and pangenomes of soil and plant-associated prokaryotes.</title>
        <authorList>
            <person name="Whitman W."/>
        </authorList>
    </citation>
    <scope>NUCLEOTIDE SEQUENCE [LARGE SCALE GENOMIC DNA]</scope>
    <source>
        <strain evidence="1 2">SRMrh-85</strain>
    </source>
</reference>
<dbReference type="EMBL" id="JACHVZ010000001">
    <property type="protein sequence ID" value="MBB2925631.1"/>
    <property type="molecule type" value="Genomic_DNA"/>
</dbReference>
<dbReference type="Proteomes" id="UP000533533">
    <property type="component" value="Unassembled WGS sequence"/>
</dbReference>
<proteinExistence type="predicted"/>
<evidence type="ECO:0000313" key="2">
    <source>
        <dbReference type="Proteomes" id="UP000533533"/>
    </source>
</evidence>
<dbReference type="RefSeq" id="WP_133253658.1">
    <property type="nucleotide sequence ID" value="NZ_JACHVZ010000001.1"/>
</dbReference>
<gene>
    <name evidence="1" type="ORF">FHX59_000037</name>
</gene>
<accession>A0ABR6FDY1</accession>
<protein>
    <recommendedName>
        <fullName evidence="3">Secreted protein</fullName>
    </recommendedName>
</protein>
<keyword evidence="2" id="KW-1185">Reference proteome</keyword>
<sequence>MVTPFLVVVAASVRKMRTSPRPCSLRATLKACWKPLARPLCGIAADSRGHGFPDRHAQNFFRTVVKISTVGSEKRLV</sequence>